<dbReference type="Proteomes" id="UP000029643">
    <property type="component" value="Unassembled WGS sequence"/>
</dbReference>
<evidence type="ECO:0008006" key="3">
    <source>
        <dbReference type="Google" id="ProtNLM"/>
    </source>
</evidence>
<dbReference type="AlphaFoldDB" id="A0A090WX03"/>
<dbReference type="EMBL" id="BBNU01000017">
    <property type="protein sequence ID" value="GAL81665.1"/>
    <property type="molecule type" value="Genomic_DNA"/>
</dbReference>
<evidence type="ECO:0000313" key="1">
    <source>
        <dbReference type="EMBL" id="GAL81665.1"/>
    </source>
</evidence>
<name>A0A090WX03_9FLAO</name>
<organism evidence="1 2">
    <name type="scientific">Algibacter lectus</name>
    <dbReference type="NCBI Taxonomy" id="221126"/>
    <lineage>
        <taxon>Bacteria</taxon>
        <taxon>Pseudomonadati</taxon>
        <taxon>Bacteroidota</taxon>
        <taxon>Flavobacteriia</taxon>
        <taxon>Flavobacteriales</taxon>
        <taxon>Flavobacteriaceae</taxon>
        <taxon>Algibacter</taxon>
    </lineage>
</organism>
<reference evidence="1 2" key="1">
    <citation type="journal article" date="2014" name="Genome Announc.">
        <title>Draft Genome Sequences of Marine Flavobacterium Algibacter lectus Strains SS8 and NR4.</title>
        <authorList>
            <person name="Takatani N."/>
            <person name="Nakanishi M."/>
            <person name="Meirelles P."/>
            <person name="Mino S."/>
            <person name="Suda W."/>
            <person name="Oshima K."/>
            <person name="Hattori M."/>
            <person name="Ohkuma M."/>
            <person name="Hosokawa M."/>
            <person name="Miyashita K."/>
            <person name="Thompson F.L."/>
            <person name="Niwa A."/>
            <person name="Sawabe T."/>
            <person name="Sawabe T."/>
        </authorList>
    </citation>
    <scope>NUCLEOTIDE SEQUENCE [LARGE SCALE GENOMIC DNA]</scope>
    <source>
        <strain evidence="2">JCM19274</strain>
    </source>
</reference>
<protein>
    <recommendedName>
        <fullName evidence="3">Lipoprotein</fullName>
    </recommendedName>
</protein>
<evidence type="ECO:0000313" key="2">
    <source>
        <dbReference type="Proteomes" id="UP000029643"/>
    </source>
</evidence>
<comment type="caution">
    <text evidence="1">The sequence shown here is derived from an EMBL/GenBank/DDBJ whole genome shotgun (WGS) entry which is preliminary data.</text>
</comment>
<sequence length="42" mass="5023">MKSLYYIHLFFALFLLSCSSENKPITEEEHNTESTYFPLHKL</sequence>
<gene>
    <name evidence="1" type="ORF">JCM19274_510</name>
</gene>
<proteinExistence type="predicted"/>
<dbReference type="PROSITE" id="PS51257">
    <property type="entry name" value="PROKAR_LIPOPROTEIN"/>
    <property type="match status" value="1"/>
</dbReference>
<accession>A0A090WX03</accession>